<feature type="transmembrane region" description="Helical" evidence="2">
    <location>
        <begin position="1135"/>
        <end position="1152"/>
    </location>
</feature>
<evidence type="ECO:0000256" key="1">
    <source>
        <dbReference type="SAM" id="MobiDB-lite"/>
    </source>
</evidence>
<gene>
    <name evidence="4" type="ORF">A9C19_16475</name>
</gene>
<keyword evidence="5" id="KW-1185">Reference proteome</keyword>
<evidence type="ECO:0000313" key="5">
    <source>
        <dbReference type="Proteomes" id="UP000181936"/>
    </source>
</evidence>
<dbReference type="InterPro" id="IPR029058">
    <property type="entry name" value="AB_hydrolase_fold"/>
</dbReference>
<protein>
    <recommendedName>
        <fullName evidence="6">Gram-positive cocci surface proteins LPxTG domain-containing protein</fullName>
    </recommendedName>
</protein>
<dbReference type="Gene3D" id="3.40.50.1820">
    <property type="entry name" value="alpha/beta hydrolase"/>
    <property type="match status" value="2"/>
</dbReference>
<evidence type="ECO:0000256" key="2">
    <source>
        <dbReference type="SAM" id="Phobius"/>
    </source>
</evidence>
<keyword evidence="2" id="KW-1133">Transmembrane helix</keyword>
<dbReference type="Proteomes" id="UP000181936">
    <property type="component" value="Chromosome"/>
</dbReference>
<organism evidence="4 5">
    <name type="scientific">Bacillus weihaiensis</name>
    <dbReference type="NCBI Taxonomy" id="1547283"/>
    <lineage>
        <taxon>Bacteria</taxon>
        <taxon>Bacillati</taxon>
        <taxon>Bacillota</taxon>
        <taxon>Bacilli</taxon>
        <taxon>Bacillales</taxon>
        <taxon>Bacillaceae</taxon>
        <taxon>Bacillus</taxon>
    </lineage>
</organism>
<dbReference type="SUPFAM" id="SSF49785">
    <property type="entry name" value="Galactose-binding domain-like"/>
    <property type="match status" value="1"/>
</dbReference>
<reference evidence="4 5" key="1">
    <citation type="journal article" date="2016" name="Sci. Rep.">
        <title>Complete genome sequence and transcriptomic analysis of a novel marine strain Bacillus weihaiensis reveals the mechanism of brown algae degradation.</title>
        <authorList>
            <person name="Zhu Y."/>
            <person name="Chen P."/>
            <person name="Bao Y."/>
            <person name="Men Y."/>
            <person name="Zeng Y."/>
            <person name="Yang J."/>
            <person name="Sun J."/>
            <person name="Sun Y."/>
        </authorList>
    </citation>
    <scope>NUCLEOTIDE SEQUENCE [LARGE SCALE GENOMIC DNA]</scope>
    <source>
        <strain evidence="4 5">Alg07</strain>
    </source>
</reference>
<dbReference type="InterPro" id="IPR008979">
    <property type="entry name" value="Galactose-bd-like_sf"/>
</dbReference>
<feature type="chain" id="PRO_5011956131" description="Gram-positive cocci surface proteins LPxTG domain-containing protein" evidence="3">
    <location>
        <begin position="28"/>
        <end position="1160"/>
    </location>
</feature>
<proteinExistence type="predicted"/>
<keyword evidence="2" id="KW-0812">Transmembrane</keyword>
<accession>A0A1L3MV56</accession>
<dbReference type="AlphaFoldDB" id="A0A1L3MV56"/>
<dbReference type="InterPro" id="IPR050583">
    <property type="entry name" value="Mycobacterial_A85_antigen"/>
</dbReference>
<dbReference type="KEGG" id="bwh:A9C19_16475"/>
<keyword evidence="2" id="KW-0472">Membrane</keyword>
<dbReference type="NCBIfam" id="TIGR01167">
    <property type="entry name" value="LPXTG_anchor"/>
    <property type="match status" value="1"/>
</dbReference>
<dbReference type="PANTHER" id="PTHR48098:SF1">
    <property type="entry name" value="DIACYLGLYCEROL ACYLTRANSFERASE_MYCOLYLTRANSFERASE AG85A"/>
    <property type="match status" value="1"/>
</dbReference>
<feature type="compositionally biased region" description="Basic and acidic residues" evidence="1">
    <location>
        <begin position="1091"/>
        <end position="1114"/>
    </location>
</feature>
<sequence>MKKGKRIFALITTILLVIASFDGTAFAKSEANVIQMDGVLSYKVIVPEGYDNENGQLYPVLYLMPEDGEAQYNDKMVSMIQSEMTTDKAGNMIVVMPSFDRTEDFRVTMDKVIADVDRNFKTIPTVEKRAVLGVGIGGYMAYILGMTDEEKILTKPDTIKNIASIRGHFVGSENTLYNEYGDVYNVISQIGKSNIVNYYTYLDGPTEDTSTSMSHSTNDIGALFINWYKTISYDLHEYTSRYGVYDDSYLQESISRVMNRFSQRFYSSMVNGDVSLSPQVAASSVDTIEVGYDIDVSEHFSEISPQSTDMLIEVKLTDPVTGDELYKDNKKLAVDSSTDVSGSFSVPNTVNGTSSSISVTAKMLGYTIEIGNQSLVRIMDTGTRPDEQLIDLMGDWKFSAYKPYLTKEKVALDDIKNVTKEEWNSWGTVQPALGWWTATFESSLGGNPNWTGYAWYVREFDMPTDFKSEDLLLALGKFDEANEVYVNGVRVGATGIPEAGGNYDESNPWDVDRLYELDSTILNYGGSNTIAIRMANSNGGGGWYQGPVGIYSPAAYNKIVGLPSELADSSITAQMKEFVEKQNAAIEAKDIDAYAKTVASDYFQSGYDKERLLEKVKTYTNGDGEVTVTDQSINVYIYKDMYLYQAERTILTAKGDTITEVVNHYYTIDQGNIHMYGDHDRFYVDRYTSSYAAAAKGIEGSTEMNYRVYLPEGYFESDKRYPVTYLLHQFSSTSKSYEIDGIDRLLDKGIANGDIKDMIVVIPDSDAVSWWRDNWELMVTEDLVPFINEHYRTVSDARYNGTAGASMGGQGAYGIGLRNPNYFSSIISFFGAFSYGREYSPNAIAKEVSDEYLQNYTHYFISGNRDIYGFGTPAIQLDQQLREKEVEHMFLIENGEHDNKFYLPHVIEAFSYVSKNMYSTSGDIANNATGTMEASINEGELTISSLLHLTDFDQWMNSIPASTYTKNPNPEMIIPVTYKIEQGGKTVFSKVEYPSVSGSTSLEMEKNIILEGSATDQEDEVALDVDLEKEFTLTVFATLLDTNKELGTFKYTPETEEEVDPTPTPAPTPEDPSHDDEVTPPSKNQEDDDLDGGKDSDGKIDNDEKENEKVKEENTSIEGNKNGKLPNTATNTSNILLIGIFSVLVGLGVLGWRRFRMIKG</sequence>
<dbReference type="EMBL" id="CP016020">
    <property type="protein sequence ID" value="APH06209.1"/>
    <property type="molecule type" value="Genomic_DNA"/>
</dbReference>
<dbReference type="OrthoDB" id="9762066at2"/>
<evidence type="ECO:0000256" key="3">
    <source>
        <dbReference type="SAM" id="SignalP"/>
    </source>
</evidence>
<dbReference type="PANTHER" id="PTHR48098">
    <property type="entry name" value="ENTEROCHELIN ESTERASE-RELATED"/>
    <property type="match status" value="1"/>
</dbReference>
<dbReference type="STRING" id="1547283.A9C19_16475"/>
<feature type="region of interest" description="Disordered" evidence="1">
    <location>
        <begin position="1048"/>
        <end position="1128"/>
    </location>
</feature>
<dbReference type="Pfam" id="PF00756">
    <property type="entry name" value="Esterase"/>
    <property type="match status" value="1"/>
</dbReference>
<dbReference type="GO" id="GO:0016747">
    <property type="term" value="F:acyltransferase activity, transferring groups other than amino-acyl groups"/>
    <property type="evidence" value="ECO:0007669"/>
    <property type="project" value="TreeGrafter"/>
</dbReference>
<dbReference type="InterPro" id="IPR000801">
    <property type="entry name" value="Esterase-like"/>
</dbReference>
<name>A0A1L3MV56_9BACI</name>
<keyword evidence="3" id="KW-0732">Signal</keyword>
<dbReference type="RefSeq" id="WP_072581008.1">
    <property type="nucleotide sequence ID" value="NZ_CP016020.1"/>
</dbReference>
<dbReference type="SUPFAM" id="SSF53474">
    <property type="entry name" value="alpha/beta-Hydrolases"/>
    <property type="match status" value="2"/>
</dbReference>
<evidence type="ECO:0000313" key="4">
    <source>
        <dbReference type="EMBL" id="APH06209.1"/>
    </source>
</evidence>
<evidence type="ECO:0008006" key="6">
    <source>
        <dbReference type="Google" id="ProtNLM"/>
    </source>
</evidence>
<feature type="signal peptide" evidence="3">
    <location>
        <begin position="1"/>
        <end position="27"/>
    </location>
</feature>
<dbReference type="Gene3D" id="2.60.120.260">
    <property type="entry name" value="Galactose-binding domain-like"/>
    <property type="match status" value="1"/>
</dbReference>